<dbReference type="Pfam" id="PF00374">
    <property type="entry name" value="NiFeSe_Hases"/>
    <property type="match status" value="1"/>
</dbReference>
<dbReference type="GO" id="GO:0008901">
    <property type="term" value="F:ferredoxin hydrogenase activity"/>
    <property type="evidence" value="ECO:0007669"/>
    <property type="project" value="InterPro"/>
</dbReference>
<keyword evidence="3" id="KW-0533">Nickel</keyword>
<dbReference type="InterPro" id="IPR018194">
    <property type="entry name" value="Ni-dep_hyd_lsu_Ni_BS"/>
</dbReference>
<protein>
    <submittedName>
        <fullName evidence="6">Uncharacterized protein</fullName>
    </submittedName>
</protein>
<dbReference type="AlphaFoldDB" id="X1PVC4"/>
<comment type="cofactor">
    <cofactor evidence="1">
        <name>Ni(2+)</name>
        <dbReference type="ChEBI" id="CHEBI:49786"/>
    </cofactor>
</comment>
<evidence type="ECO:0000313" key="6">
    <source>
        <dbReference type="EMBL" id="GAI34854.1"/>
    </source>
</evidence>
<keyword evidence="5" id="KW-0560">Oxidoreductase</keyword>
<dbReference type="Gene3D" id="1.10.645.10">
    <property type="entry name" value="Cytochrome-c3 Hydrogenase, chain B"/>
    <property type="match status" value="1"/>
</dbReference>
<evidence type="ECO:0000256" key="4">
    <source>
        <dbReference type="ARBA" id="ARBA00022723"/>
    </source>
</evidence>
<sequence>MVGALARFNNNYTQLSPEAQKAAEDLGLKAICHNPYMISVAQVVESIHTVEESLKIIDQLMARGLKEEKPDVKVKAGRGIGAVEAPRGILFHDYTYDDKGVLTEANCVIPTNQNHNNIQKDMEALVPSVINKSQEEITHLLEMLVRAYDPCISCSAHFLEVKFV</sequence>
<dbReference type="EMBL" id="BARV01032509">
    <property type="protein sequence ID" value="GAI34854.1"/>
    <property type="molecule type" value="Genomic_DNA"/>
</dbReference>
<proteinExistence type="inferred from homology"/>
<evidence type="ECO:0000256" key="1">
    <source>
        <dbReference type="ARBA" id="ARBA00001967"/>
    </source>
</evidence>
<dbReference type="PROSITE" id="PS00508">
    <property type="entry name" value="NI_HGENASE_L_2"/>
    <property type="match status" value="1"/>
</dbReference>
<gene>
    <name evidence="6" type="ORF">S06H3_51250</name>
</gene>
<dbReference type="InterPro" id="IPR001501">
    <property type="entry name" value="Ni-dep_hyd_lsu"/>
</dbReference>
<name>X1PVC4_9ZZZZ</name>
<evidence type="ECO:0000256" key="5">
    <source>
        <dbReference type="ARBA" id="ARBA00023002"/>
    </source>
</evidence>
<accession>X1PVC4</accession>
<dbReference type="SUPFAM" id="SSF56762">
    <property type="entry name" value="HydB/Nqo4-like"/>
    <property type="match status" value="1"/>
</dbReference>
<dbReference type="InterPro" id="IPR029014">
    <property type="entry name" value="NiFe-Hase_large"/>
</dbReference>
<dbReference type="GO" id="GO:0016151">
    <property type="term" value="F:nickel cation binding"/>
    <property type="evidence" value="ECO:0007669"/>
    <property type="project" value="InterPro"/>
</dbReference>
<comment type="caution">
    <text evidence="6">The sequence shown here is derived from an EMBL/GenBank/DDBJ whole genome shotgun (WGS) entry which is preliminary data.</text>
</comment>
<evidence type="ECO:0000256" key="2">
    <source>
        <dbReference type="ARBA" id="ARBA00009292"/>
    </source>
</evidence>
<comment type="similarity">
    <text evidence="2">Belongs to the [NiFe]/[NiFeSe] hydrogenase large subunit family.</text>
</comment>
<dbReference type="PANTHER" id="PTHR43600:SF2">
    <property type="entry name" value="F420-NON-REDUCING HYDROGENASE VHU SUBUNIT A"/>
    <property type="match status" value="1"/>
</dbReference>
<dbReference type="PANTHER" id="PTHR43600">
    <property type="entry name" value="COENZYME F420 HYDROGENASE, SUBUNIT ALPHA"/>
    <property type="match status" value="1"/>
</dbReference>
<reference evidence="6" key="1">
    <citation type="journal article" date="2014" name="Front. Microbiol.">
        <title>High frequency of phylogenetically diverse reductive dehalogenase-homologous genes in deep subseafloor sedimentary metagenomes.</title>
        <authorList>
            <person name="Kawai M."/>
            <person name="Futagami T."/>
            <person name="Toyoda A."/>
            <person name="Takaki Y."/>
            <person name="Nishi S."/>
            <person name="Hori S."/>
            <person name="Arai W."/>
            <person name="Tsubouchi T."/>
            <person name="Morono Y."/>
            <person name="Uchiyama I."/>
            <person name="Ito T."/>
            <person name="Fujiyama A."/>
            <person name="Inagaki F."/>
            <person name="Takami H."/>
        </authorList>
    </citation>
    <scope>NUCLEOTIDE SEQUENCE</scope>
    <source>
        <strain evidence="6">Expedition CK06-06</strain>
    </source>
</reference>
<evidence type="ECO:0000256" key="3">
    <source>
        <dbReference type="ARBA" id="ARBA00022596"/>
    </source>
</evidence>
<organism evidence="6">
    <name type="scientific">marine sediment metagenome</name>
    <dbReference type="NCBI Taxonomy" id="412755"/>
    <lineage>
        <taxon>unclassified sequences</taxon>
        <taxon>metagenomes</taxon>
        <taxon>ecological metagenomes</taxon>
    </lineage>
</organism>
<keyword evidence="4" id="KW-0479">Metal-binding</keyword>